<proteinExistence type="inferred from homology"/>
<protein>
    <recommendedName>
        <fullName evidence="8">Arrestin C-terminal-like domain-containing protein</fullName>
    </recommendedName>
</protein>
<dbReference type="Proteomes" id="UP001154114">
    <property type="component" value="Chromosome 11"/>
</dbReference>
<dbReference type="PANTHER" id="PTHR11188">
    <property type="entry name" value="ARRESTIN DOMAIN CONTAINING PROTEIN"/>
    <property type="match status" value="1"/>
</dbReference>
<dbReference type="PANTHER" id="PTHR11188:SF17">
    <property type="entry name" value="FI21816P1"/>
    <property type="match status" value="1"/>
</dbReference>
<evidence type="ECO:0000256" key="2">
    <source>
        <dbReference type="ARBA" id="ARBA00022606"/>
    </source>
</evidence>
<dbReference type="EMBL" id="LR824014">
    <property type="protein sequence ID" value="CAD0200051.1"/>
    <property type="molecule type" value="Genomic_DNA"/>
</dbReference>
<feature type="region of interest" description="Disordered" evidence="3">
    <location>
        <begin position="308"/>
        <end position="347"/>
    </location>
</feature>
<evidence type="ECO:0000259" key="5">
    <source>
        <dbReference type="Pfam" id="PF02752"/>
    </source>
</evidence>
<keyword evidence="7" id="KW-1185">Reference proteome</keyword>
<dbReference type="InterPro" id="IPR011021">
    <property type="entry name" value="Arrestin-like_N"/>
</dbReference>
<dbReference type="InterPro" id="IPR014756">
    <property type="entry name" value="Ig_E-set"/>
</dbReference>
<evidence type="ECO:0000313" key="6">
    <source>
        <dbReference type="EMBL" id="CAD0200051.1"/>
    </source>
</evidence>
<evidence type="ECO:0000259" key="4">
    <source>
        <dbReference type="Pfam" id="PF00339"/>
    </source>
</evidence>
<dbReference type="OrthoDB" id="2333384at2759"/>
<dbReference type="Pfam" id="PF00339">
    <property type="entry name" value="Arrestin_N"/>
    <property type="match status" value="1"/>
</dbReference>
<reference evidence="6" key="1">
    <citation type="submission" date="2021-12" db="EMBL/GenBank/DDBJ databases">
        <authorList>
            <person name="King R."/>
        </authorList>
    </citation>
    <scope>NUCLEOTIDE SEQUENCE</scope>
</reference>
<feature type="compositionally biased region" description="Polar residues" evidence="3">
    <location>
        <begin position="310"/>
        <end position="321"/>
    </location>
</feature>
<evidence type="ECO:0000256" key="1">
    <source>
        <dbReference type="ARBA" id="ARBA00005298"/>
    </source>
</evidence>
<dbReference type="SUPFAM" id="SSF81296">
    <property type="entry name" value="E set domains"/>
    <property type="match status" value="2"/>
</dbReference>
<dbReference type="InterPro" id="IPR014752">
    <property type="entry name" value="Arrestin-like_C"/>
</dbReference>
<dbReference type="InterPro" id="IPR011022">
    <property type="entry name" value="Arrestin_C-like"/>
</dbReference>
<keyword evidence="2" id="KW-0716">Sensory transduction</keyword>
<dbReference type="GO" id="GO:0015031">
    <property type="term" value="P:protein transport"/>
    <property type="evidence" value="ECO:0007669"/>
    <property type="project" value="TreeGrafter"/>
</dbReference>
<gene>
    <name evidence="6" type="ORF">CINC_LOCUS1739</name>
</gene>
<dbReference type="Gene3D" id="2.60.40.640">
    <property type="match status" value="2"/>
</dbReference>
<evidence type="ECO:0008006" key="8">
    <source>
        <dbReference type="Google" id="ProtNLM"/>
    </source>
</evidence>
<comment type="similarity">
    <text evidence="1">Belongs to the arrestin family.</text>
</comment>
<dbReference type="Pfam" id="PF02752">
    <property type="entry name" value="Arrestin_C"/>
    <property type="match status" value="1"/>
</dbReference>
<feature type="domain" description="Arrestin-like N-terminal" evidence="4">
    <location>
        <begin position="15"/>
        <end position="141"/>
    </location>
</feature>
<accession>A0A9N8KWV2</accession>
<dbReference type="AlphaFoldDB" id="A0A9N8KWV2"/>
<organism evidence="6 7">
    <name type="scientific">Chrysodeixis includens</name>
    <name type="common">Soybean looper</name>
    <name type="synonym">Pseudoplusia includens</name>
    <dbReference type="NCBI Taxonomy" id="689277"/>
    <lineage>
        <taxon>Eukaryota</taxon>
        <taxon>Metazoa</taxon>
        <taxon>Ecdysozoa</taxon>
        <taxon>Arthropoda</taxon>
        <taxon>Hexapoda</taxon>
        <taxon>Insecta</taxon>
        <taxon>Pterygota</taxon>
        <taxon>Neoptera</taxon>
        <taxon>Endopterygota</taxon>
        <taxon>Lepidoptera</taxon>
        <taxon>Glossata</taxon>
        <taxon>Ditrysia</taxon>
        <taxon>Noctuoidea</taxon>
        <taxon>Noctuidae</taxon>
        <taxon>Plusiinae</taxon>
        <taxon>Chrysodeixis</taxon>
    </lineage>
</organism>
<sequence length="360" mass="41025">MGVKCQLLLDNQGCCLYRTGGLVTGTVNYCFDKPTEFWSATVSLVGTGYCRWEEGSSKNRRTYIGREQYVEQHLNILQLKKHELVKLEPGSYQFPFEFLLPENIPTSHTDPIGNITYSIKVVFKKAGFIKTSEKFSTTIQVYNEPKPCLPEPLIAGTKKEFTFSSKNKFVNIKGEISRTFITAGEDILLTVTVQKETDIPITGIQTELVNLMTYTCNNYSKKQRLNHTSVNGTVREYPGMTEKNETTFRYIIPSFPHLFSIQDSNIIAKEYKARVTVKFPFPYINAFLDLPVVINMVNIVKEIEIKEGEPSSSAQTSTVDQPPSYWQVMNEDNNRSDEEGEEVYVGDKKHNYYEAHSSKS</sequence>
<evidence type="ECO:0000313" key="7">
    <source>
        <dbReference type="Proteomes" id="UP001154114"/>
    </source>
</evidence>
<dbReference type="InterPro" id="IPR050357">
    <property type="entry name" value="Arrestin_domain-protein"/>
</dbReference>
<feature type="domain" description="Arrestin C-terminal-like" evidence="5">
    <location>
        <begin position="170"/>
        <end position="294"/>
    </location>
</feature>
<evidence type="ECO:0000256" key="3">
    <source>
        <dbReference type="SAM" id="MobiDB-lite"/>
    </source>
</evidence>
<dbReference type="GO" id="GO:0005737">
    <property type="term" value="C:cytoplasm"/>
    <property type="evidence" value="ECO:0007669"/>
    <property type="project" value="TreeGrafter"/>
</dbReference>
<name>A0A9N8KWV2_CHRIL</name>